<dbReference type="Pfam" id="PF05730">
    <property type="entry name" value="CFEM"/>
    <property type="match status" value="1"/>
</dbReference>
<dbReference type="GeneID" id="41973230"/>
<gene>
    <name evidence="13" type="ORF">E0L32_005783</name>
</gene>
<accession>A0A507B8X1</accession>
<evidence type="ECO:0000256" key="11">
    <source>
        <dbReference type="SAM" id="SignalP"/>
    </source>
</evidence>
<comment type="caution">
    <text evidence="13">The sequence shown here is derived from an EMBL/GenBank/DDBJ whole genome shotgun (WGS) entry which is preliminary data.</text>
</comment>
<keyword evidence="10" id="KW-0472">Membrane</keyword>
<dbReference type="EMBL" id="SKBQ01000031">
    <property type="protein sequence ID" value="TPX13839.1"/>
    <property type="molecule type" value="Genomic_DNA"/>
</dbReference>
<comment type="subcellular location">
    <subcellularLocation>
        <location evidence="1">Membrane</location>
        <topology evidence="1">Lipid-anchor</topology>
        <topology evidence="1">GPI-anchor</topology>
    </subcellularLocation>
    <subcellularLocation>
        <location evidence="2">Secreted</location>
    </subcellularLocation>
</comment>
<feature type="region of interest" description="Disordered" evidence="9">
    <location>
        <begin position="146"/>
        <end position="200"/>
    </location>
</feature>
<keyword evidence="10" id="KW-0812">Transmembrane</keyword>
<reference evidence="13 14" key="1">
    <citation type="submission" date="2019-06" db="EMBL/GenBank/DDBJ databases">
        <title>Draft genome sequence of the filamentous fungus Phialemoniopsis curvata isolated from diesel fuel.</title>
        <authorList>
            <person name="Varaljay V.A."/>
            <person name="Lyon W.J."/>
            <person name="Crouch A.L."/>
            <person name="Drake C.E."/>
            <person name="Hollomon J.M."/>
            <person name="Nadeau L.J."/>
            <person name="Nunn H.S."/>
            <person name="Stevenson B.S."/>
            <person name="Bojanowski C.L."/>
            <person name="Crookes-Goodson W.J."/>
        </authorList>
    </citation>
    <scope>NUCLEOTIDE SEQUENCE [LARGE SCALE GENOMIC DNA]</scope>
    <source>
        <strain evidence="13 14">D216</strain>
    </source>
</reference>
<feature type="transmembrane region" description="Helical" evidence="10">
    <location>
        <begin position="206"/>
        <end position="229"/>
    </location>
</feature>
<keyword evidence="4" id="KW-0964">Secreted</keyword>
<feature type="domain" description="CFEM" evidence="12">
    <location>
        <begin position="70"/>
        <end position="135"/>
    </location>
</feature>
<dbReference type="GO" id="GO:0005576">
    <property type="term" value="C:extracellular region"/>
    <property type="evidence" value="ECO:0007669"/>
    <property type="project" value="UniProtKB-SubCell"/>
</dbReference>
<feature type="compositionally biased region" description="Low complexity" evidence="9">
    <location>
        <begin position="146"/>
        <end position="158"/>
    </location>
</feature>
<evidence type="ECO:0000313" key="13">
    <source>
        <dbReference type="EMBL" id="TPX13839.1"/>
    </source>
</evidence>
<evidence type="ECO:0000256" key="10">
    <source>
        <dbReference type="SAM" id="Phobius"/>
    </source>
</evidence>
<feature type="chain" id="PRO_5021288435" description="CFEM domain-containing protein" evidence="11">
    <location>
        <begin position="27"/>
        <end position="403"/>
    </location>
</feature>
<evidence type="ECO:0000256" key="5">
    <source>
        <dbReference type="ARBA" id="ARBA00022622"/>
    </source>
</evidence>
<evidence type="ECO:0000256" key="4">
    <source>
        <dbReference type="ARBA" id="ARBA00022525"/>
    </source>
</evidence>
<name>A0A507B8X1_9PEZI</name>
<keyword evidence="10" id="KW-1133">Transmembrane helix</keyword>
<keyword evidence="5" id="KW-0325">Glycoprotein</keyword>
<organism evidence="13 14">
    <name type="scientific">Thyridium curvatum</name>
    <dbReference type="NCBI Taxonomy" id="1093900"/>
    <lineage>
        <taxon>Eukaryota</taxon>
        <taxon>Fungi</taxon>
        <taxon>Dikarya</taxon>
        <taxon>Ascomycota</taxon>
        <taxon>Pezizomycotina</taxon>
        <taxon>Sordariomycetes</taxon>
        <taxon>Sordariomycetidae</taxon>
        <taxon>Thyridiales</taxon>
        <taxon>Thyridiaceae</taxon>
        <taxon>Thyridium</taxon>
    </lineage>
</organism>
<feature type="signal peptide" evidence="11">
    <location>
        <begin position="1"/>
        <end position="26"/>
    </location>
</feature>
<sequence length="403" mass="41125">MASMRATLPSLSSLLFLLIALPASYAVHLPGIPARDGNNLKFRAAPHPVITPAPSADALEQRLGLGARAATVASCAEKCIASVVTKSTSCQLDDSACMCAINNAYIIQFGAAVCVQSACGYLVAESIWSSAAQVCTSIRDGVYTPDTTGKKTTATDNTSKNTQPAQTTAAGSPTGGASSSSGNGDSSNSGGSSNSGSSSDSLSKGAIAGIAVGAAAGAIVICAIIFFIYRCTKRKQNQAYQPPQQVTGNVGGQQPPMSQPPVAALAAVPGNKPELDGKSGVYTMSGASPAPTPSPAPLSADTNGVSRNPSTVSAPSPAPPAPGQVPSYYPKTVPELGTWDQQQQYQQQQSYQQQGYVQSGAGGVYHEVQGARPEMAGDTQIRQELHGQPHGAGVYEMPGSHVR</sequence>
<protein>
    <recommendedName>
        <fullName evidence="12">CFEM domain-containing protein</fullName>
    </recommendedName>
</protein>
<proteinExistence type="inferred from homology"/>
<keyword evidence="6 11" id="KW-0732">Signal</keyword>
<dbReference type="Proteomes" id="UP000319257">
    <property type="component" value="Unassembled WGS sequence"/>
</dbReference>
<keyword evidence="8" id="KW-0449">Lipoprotein</keyword>
<evidence type="ECO:0000256" key="8">
    <source>
        <dbReference type="ARBA" id="ARBA00023288"/>
    </source>
</evidence>
<evidence type="ECO:0000256" key="3">
    <source>
        <dbReference type="ARBA" id="ARBA00010031"/>
    </source>
</evidence>
<keyword evidence="5" id="KW-0336">GPI-anchor</keyword>
<comment type="similarity">
    <text evidence="3">Belongs to the RBT5 family.</text>
</comment>
<evidence type="ECO:0000259" key="12">
    <source>
        <dbReference type="Pfam" id="PF05730"/>
    </source>
</evidence>
<evidence type="ECO:0000256" key="1">
    <source>
        <dbReference type="ARBA" id="ARBA00004589"/>
    </source>
</evidence>
<keyword evidence="14" id="KW-1185">Reference proteome</keyword>
<dbReference type="RefSeq" id="XP_030995550.1">
    <property type="nucleotide sequence ID" value="XM_031140342.1"/>
</dbReference>
<feature type="region of interest" description="Disordered" evidence="9">
    <location>
        <begin position="242"/>
        <end position="328"/>
    </location>
</feature>
<dbReference type="AlphaFoldDB" id="A0A507B8X1"/>
<evidence type="ECO:0000256" key="9">
    <source>
        <dbReference type="SAM" id="MobiDB-lite"/>
    </source>
</evidence>
<evidence type="ECO:0000256" key="7">
    <source>
        <dbReference type="ARBA" id="ARBA00023157"/>
    </source>
</evidence>
<dbReference type="InterPro" id="IPR008427">
    <property type="entry name" value="Extracellular_membr_CFEM_dom"/>
</dbReference>
<evidence type="ECO:0000256" key="6">
    <source>
        <dbReference type="ARBA" id="ARBA00022729"/>
    </source>
</evidence>
<dbReference type="OrthoDB" id="4900528at2759"/>
<dbReference type="STRING" id="1093900.A0A507B8X1"/>
<dbReference type="InParanoid" id="A0A507B8X1"/>
<feature type="compositionally biased region" description="Low complexity" evidence="9">
    <location>
        <begin position="167"/>
        <end position="200"/>
    </location>
</feature>
<evidence type="ECO:0000256" key="2">
    <source>
        <dbReference type="ARBA" id="ARBA00004613"/>
    </source>
</evidence>
<keyword evidence="7" id="KW-1015">Disulfide bond</keyword>
<evidence type="ECO:0000313" key="14">
    <source>
        <dbReference type="Proteomes" id="UP000319257"/>
    </source>
</evidence>
<dbReference type="GO" id="GO:0098552">
    <property type="term" value="C:side of membrane"/>
    <property type="evidence" value="ECO:0007669"/>
    <property type="project" value="UniProtKB-KW"/>
</dbReference>